<evidence type="ECO:0000256" key="1">
    <source>
        <dbReference type="SAM" id="MobiDB-lite"/>
    </source>
</evidence>
<organism evidence="2 3">
    <name type="scientific">Anaplasma phagocytophilum (strain HZ)</name>
    <dbReference type="NCBI Taxonomy" id="212042"/>
    <lineage>
        <taxon>Bacteria</taxon>
        <taxon>Pseudomonadati</taxon>
        <taxon>Pseudomonadota</taxon>
        <taxon>Alphaproteobacteria</taxon>
        <taxon>Rickettsiales</taxon>
        <taxon>Anaplasmataceae</taxon>
        <taxon>Anaplasma</taxon>
        <taxon>phagocytophilum group</taxon>
    </lineage>
</organism>
<accession>F5GUR0</accession>
<dbReference type="Proteomes" id="UP000001943">
    <property type="component" value="Chromosome"/>
</dbReference>
<keyword evidence="3" id="KW-1185">Reference proteome</keyword>
<dbReference type="EnsemblBacteria" id="AEB26898">
    <property type="protein sequence ID" value="AEB26898"/>
    <property type="gene ID" value="APH_0076"/>
</dbReference>
<proteinExistence type="predicted"/>
<dbReference type="HOGENOM" id="CLU_085621_0_0_5"/>
<evidence type="ECO:0000313" key="2">
    <source>
        <dbReference type="EMBL" id="AEB26898.1"/>
    </source>
</evidence>
<reference evidence="2 3" key="1">
    <citation type="journal article" date="2006" name="PLoS Genet.">
        <title>Comparative genomics of emerging human ehrlichiosis agents.</title>
        <authorList>
            <person name="Dunning Hotopp J.C."/>
            <person name="Lin M."/>
            <person name="Madupu R."/>
            <person name="Crabtree J."/>
            <person name="Angiuoli S.V."/>
            <person name="Eisen J.A."/>
            <person name="Seshadri R."/>
            <person name="Ren Q."/>
            <person name="Wu M."/>
            <person name="Utterback T.R."/>
            <person name="Smith S."/>
            <person name="Lewis M."/>
            <person name="Khouri H."/>
            <person name="Zhang C."/>
            <person name="Niu H."/>
            <person name="Lin Q."/>
            <person name="Ohashi N."/>
            <person name="Zhi N."/>
            <person name="Nelson W."/>
            <person name="Brinkac L.M."/>
            <person name="Dodson R.J."/>
            <person name="Rosovitz M.J."/>
            <person name="Sundaram J."/>
            <person name="Daugherty S.C."/>
            <person name="Davidsen T."/>
            <person name="Durkin A.S."/>
            <person name="Gwinn M."/>
            <person name="Haft D.H."/>
            <person name="Selengut J.D."/>
            <person name="Sullivan S.A."/>
            <person name="Zafar N."/>
            <person name="Zhou L."/>
            <person name="Benahmed F."/>
            <person name="Forberger H."/>
            <person name="Halpin R."/>
            <person name="Mulligan S."/>
            <person name="Robinson J."/>
            <person name="White O."/>
            <person name="Rikihisa Y."/>
            <person name="Tettelin H."/>
        </authorList>
    </citation>
    <scope>NUCLEOTIDE SEQUENCE [LARGE SCALE GENOMIC DNA]</scope>
    <source>
        <strain evidence="2 3">HZ</strain>
    </source>
</reference>
<name>F5GUR0_ANAPZ</name>
<dbReference type="PaxDb" id="212042-APH_0076"/>
<dbReference type="EMBL" id="CP000235">
    <property type="protein sequence ID" value="AEB26898.1"/>
    <property type="molecule type" value="Genomic_DNA"/>
</dbReference>
<evidence type="ECO:0000313" key="3">
    <source>
        <dbReference type="Proteomes" id="UP000001943"/>
    </source>
</evidence>
<protein>
    <submittedName>
        <fullName evidence="2">p44-65 outer membrane protein, silent</fullName>
    </submittedName>
</protein>
<gene>
    <name evidence="2" type="primary">p44-65</name>
    <name evidence="2" type="ordered locus">APH_0076</name>
</gene>
<feature type="region of interest" description="Disordered" evidence="1">
    <location>
        <begin position="121"/>
        <end position="142"/>
    </location>
</feature>
<dbReference type="STRING" id="212042.APH_0076"/>
<dbReference type="KEGG" id="aph:APH_0076"/>
<feature type="non-terminal residue" evidence="2">
    <location>
        <position position="1"/>
    </location>
</feature>
<sequence length="193" mass="20486">RKSIIREEEVDTVYLLAKELAYDVVTGQTDKLSAALAKTSGKDIVQFAKAVEISHSSIDGKICKTERGSGSNNPYGKYAGETGTASSRDTALCGGAAGASDSTSSTTQQVLKDFVRETLKDGSKNWPTSSGSKDNARAPKINDNANAVAKDLVALNRDEKTIMAGLLAKTIEGGEVVEIRAVSFYLHLNRSVL</sequence>
<dbReference type="AlphaFoldDB" id="F5GUR0"/>